<gene>
    <name evidence="2" type="ORF">D9Q98_008847</name>
</gene>
<evidence type="ECO:0000313" key="3">
    <source>
        <dbReference type="Proteomes" id="UP001055712"/>
    </source>
</evidence>
<feature type="coiled-coil region" evidence="1">
    <location>
        <begin position="123"/>
        <end position="254"/>
    </location>
</feature>
<dbReference type="PANTHER" id="PTHR36037:SF1">
    <property type="entry name" value="RNA-DIRECTED DNA POLYMERASE (REVERSE TRANSCRIPTASE)-RELATED FAMILY PROTEIN"/>
    <property type="match status" value="1"/>
</dbReference>
<dbReference type="AlphaFoldDB" id="A0A9D4YUH5"/>
<dbReference type="EMBL" id="SIDB01000011">
    <property type="protein sequence ID" value="KAI3426481.1"/>
    <property type="molecule type" value="Genomic_DNA"/>
</dbReference>
<reference evidence="2" key="1">
    <citation type="journal article" date="2019" name="Plant J.">
        <title>Chlorella vulgaris genome assembly and annotation reveals the molecular basis for metabolic acclimation to high light conditions.</title>
        <authorList>
            <person name="Cecchin M."/>
            <person name="Marcolungo L."/>
            <person name="Rossato M."/>
            <person name="Girolomoni L."/>
            <person name="Cosentino E."/>
            <person name="Cuine S."/>
            <person name="Li-Beisson Y."/>
            <person name="Delledonne M."/>
            <person name="Ballottari M."/>
        </authorList>
    </citation>
    <scope>NUCLEOTIDE SEQUENCE</scope>
    <source>
        <strain evidence="2">211/11P</strain>
    </source>
</reference>
<keyword evidence="3" id="KW-1185">Reference proteome</keyword>
<sequence>MADTTQGLTKRLDFGSDLSSVQQAVDQEALIAALRHPTVDGFNRALDLLQSATHQRFAAVQDSAAEQAEAVGEADLRRLKRQFSSLKNTFLHYEVKNEFLAELLDGRPHGDEGELLHHFEAEVEASVVQLRQLKQANEEAEEGISELVAGAAAAHDAFERQRVAVAGELARLQQQVAQHERDVEAQQAALPEVPEGPAEQECQAALAAATEEVRELEAAIAAGMAEAQELSTAIAEEREESEALRAQLGDLESQNTQQGDKVEANARFLSTSQWCDEAASTLTLLGGLSLLHISRDAVHLKLGTAYPVRAVSGPDPGPCATGDHELSIHLQPGGGSVSSAQLTPADVYIDDIVEAAREAAAHSVNGSGPRLDFVVREVQACLGAWLHRQALVEEVRQAGRYTVLSHSADCRSLNAKLSQAVEVEVWLVASWPGSVDVVQVASISGAEGSKAETAGQLRFEGRGLLQALEAVERELA</sequence>
<protein>
    <submittedName>
        <fullName evidence="2">Uncharacterized protein</fullName>
    </submittedName>
</protein>
<dbReference type="Proteomes" id="UP001055712">
    <property type="component" value="Unassembled WGS sequence"/>
</dbReference>
<proteinExistence type="predicted"/>
<organism evidence="2 3">
    <name type="scientific">Chlorella vulgaris</name>
    <name type="common">Green alga</name>
    <dbReference type="NCBI Taxonomy" id="3077"/>
    <lineage>
        <taxon>Eukaryota</taxon>
        <taxon>Viridiplantae</taxon>
        <taxon>Chlorophyta</taxon>
        <taxon>core chlorophytes</taxon>
        <taxon>Trebouxiophyceae</taxon>
        <taxon>Chlorellales</taxon>
        <taxon>Chlorellaceae</taxon>
        <taxon>Chlorella clade</taxon>
        <taxon>Chlorella</taxon>
    </lineage>
</organism>
<comment type="caution">
    <text evidence="2">The sequence shown here is derived from an EMBL/GenBank/DDBJ whole genome shotgun (WGS) entry which is preliminary data.</text>
</comment>
<evidence type="ECO:0000256" key="1">
    <source>
        <dbReference type="SAM" id="Coils"/>
    </source>
</evidence>
<reference evidence="2" key="2">
    <citation type="submission" date="2020-11" db="EMBL/GenBank/DDBJ databases">
        <authorList>
            <person name="Cecchin M."/>
            <person name="Marcolungo L."/>
            <person name="Rossato M."/>
            <person name="Girolomoni L."/>
            <person name="Cosentino E."/>
            <person name="Cuine S."/>
            <person name="Li-Beisson Y."/>
            <person name="Delledonne M."/>
            <person name="Ballottari M."/>
        </authorList>
    </citation>
    <scope>NUCLEOTIDE SEQUENCE</scope>
    <source>
        <strain evidence="2">211/11P</strain>
        <tissue evidence="2">Whole cell</tissue>
    </source>
</reference>
<keyword evidence="1" id="KW-0175">Coiled coil</keyword>
<name>A0A9D4YUH5_CHLVU</name>
<accession>A0A9D4YUH5</accession>
<evidence type="ECO:0000313" key="2">
    <source>
        <dbReference type="EMBL" id="KAI3426481.1"/>
    </source>
</evidence>
<dbReference type="PANTHER" id="PTHR36037">
    <property type="entry name" value="RNA-DIRECTED DNA POLYMERASE (REVERSE TRANSCRIPTASE)-RELATED FAMILY PROTEIN"/>
    <property type="match status" value="1"/>
</dbReference>
<dbReference type="OrthoDB" id="512239at2759"/>